<dbReference type="GO" id="GO:0050660">
    <property type="term" value="F:flavin adenine dinucleotide binding"/>
    <property type="evidence" value="ECO:0007669"/>
    <property type="project" value="InterPro"/>
</dbReference>
<dbReference type="PANTHER" id="PTHR11552:SF154">
    <property type="entry name" value="FI04917P"/>
    <property type="match status" value="1"/>
</dbReference>
<feature type="domain" description="Glucose-methanol-choline oxidoreductase N-terminal" evidence="2">
    <location>
        <begin position="164"/>
        <end position="460"/>
    </location>
</feature>
<evidence type="ECO:0000259" key="2">
    <source>
        <dbReference type="Pfam" id="PF00732"/>
    </source>
</evidence>
<dbReference type="Pfam" id="PF05199">
    <property type="entry name" value="GMC_oxred_C"/>
    <property type="match status" value="1"/>
</dbReference>
<evidence type="ECO:0000256" key="1">
    <source>
        <dbReference type="ARBA" id="ARBA00010790"/>
    </source>
</evidence>
<dbReference type="GO" id="GO:0016614">
    <property type="term" value="F:oxidoreductase activity, acting on CH-OH group of donors"/>
    <property type="evidence" value="ECO:0007669"/>
    <property type="project" value="InterPro"/>
</dbReference>
<proteinExistence type="inferred from homology"/>
<gene>
    <name evidence="5" type="primary">LOC112045379</name>
</gene>
<dbReference type="Pfam" id="PF00732">
    <property type="entry name" value="GMC_oxred_N"/>
    <property type="match status" value="1"/>
</dbReference>
<reference evidence="4" key="1">
    <citation type="submission" date="2025-05" db="UniProtKB">
        <authorList>
            <consortium name="RefSeq"/>
        </authorList>
    </citation>
    <scope>NUCLEOTIDE SEQUENCE [LARGE SCALE GENOMIC DNA]</scope>
</reference>
<name>A0A6J1MP21_BICAN</name>
<dbReference type="GeneID" id="112045379"/>
<dbReference type="PANTHER" id="PTHR11552">
    <property type="entry name" value="GLUCOSE-METHANOL-CHOLINE GMC OXIDOREDUCTASE"/>
    <property type="match status" value="1"/>
</dbReference>
<dbReference type="InterPro" id="IPR007867">
    <property type="entry name" value="GMC_OxRtase_C"/>
</dbReference>
<sequence length="726" mass="82254">MDSRLIWTPRNISDICKDQRAPLTSCSSTGLVYLALLIRLFGGVTYSVSYPKKNPYDKYSNKVSNLAFSNEETEYNNPVKPYNLNFDYQFLQGNHYKQSRRKRNHQEYLYDTIIQHPPSSSYNELHPPDTNYNILKEDLNKAPVIIEKKKKKSKRKCRRKKDEYDFIIVGAGSAGCVVANRLSEIKKWKVLLIEAGPEEPDVTMVPSMATALKGSNIDWNFRTQPEKLTCRSARGQSCSWTSGKTMGGSSSVNFLVYMRGNRLDYDNWARLGNHGWSYNEVLPYFKKSENHRDIGTSHKYYHGVGGPLNVERYSYTDINTIMLVDAFKEKGVALSDLIAPDNFGTNIAFSTSKDGQRWSTNVAFIKPIRNKRTNLNIIMNAHVTKIIIDKATKIARGVKYMKNGKIYQAYARKEVIISSGGINSPKLLMVSGIGPKEHLENLNIAVLANLPVGKNLQDHASTDALIISLSNKTATSVTSQQLLNEVKKYKKQHPKTGPLASTSILSSVAFIKTKYADEHAPDIQFHFDARNVKEFYSDPTTYLGTSIFPFSFYDGLAARPILLVPKSRGHILLNYTDPVYSQPLIYPGFFTNKIDVDVLVEAMRFVVSLEETEIFKTHGARFVRKPVQGCTDYEWGTYDYFFCLLIQYTTTIYHPSGTCKMGPVWDKDAVVDPRLRVHGIKNLRVVDASIMPVIIRGNTNAPTIMIAEKASDIIKEDWLEHKINIE</sequence>
<feature type="domain" description="Glucose-methanol-choline oxidoreductase C-terminal" evidence="3">
    <location>
        <begin position="565"/>
        <end position="707"/>
    </location>
</feature>
<protein>
    <submittedName>
        <fullName evidence="5">Glucose dehydrogenase [FAD, quinone]-like</fullName>
    </submittedName>
</protein>
<dbReference type="KEGG" id="bany:112045379"/>
<reference evidence="5" key="2">
    <citation type="submission" date="2025-08" db="UniProtKB">
        <authorList>
            <consortium name="RefSeq"/>
        </authorList>
    </citation>
    <scope>IDENTIFICATION</scope>
</reference>
<dbReference type="InterPro" id="IPR012132">
    <property type="entry name" value="GMC_OxRdtase"/>
</dbReference>
<dbReference type="Proteomes" id="UP001652582">
    <property type="component" value="Chromosome 2"/>
</dbReference>
<dbReference type="OrthoDB" id="269227at2759"/>
<comment type="similarity">
    <text evidence="1">Belongs to the GMC oxidoreductase family.</text>
</comment>
<dbReference type="AlphaFoldDB" id="A0A6J1MP21"/>
<dbReference type="Gene3D" id="3.30.560.10">
    <property type="entry name" value="Glucose Oxidase, domain 3"/>
    <property type="match status" value="1"/>
</dbReference>
<keyword evidence="4" id="KW-1185">Reference proteome</keyword>
<dbReference type="InterPro" id="IPR000172">
    <property type="entry name" value="GMC_OxRdtase_N"/>
</dbReference>
<evidence type="ECO:0000313" key="5">
    <source>
        <dbReference type="RefSeq" id="XP_023937305.2"/>
    </source>
</evidence>
<evidence type="ECO:0000313" key="4">
    <source>
        <dbReference type="Proteomes" id="UP001652582"/>
    </source>
</evidence>
<dbReference type="SUPFAM" id="SSF54373">
    <property type="entry name" value="FAD-linked reductases, C-terminal domain"/>
    <property type="match status" value="1"/>
</dbReference>
<evidence type="ECO:0000259" key="3">
    <source>
        <dbReference type="Pfam" id="PF05199"/>
    </source>
</evidence>
<dbReference type="Gene3D" id="3.50.50.60">
    <property type="entry name" value="FAD/NAD(P)-binding domain"/>
    <property type="match status" value="1"/>
</dbReference>
<dbReference type="InterPro" id="IPR036188">
    <property type="entry name" value="FAD/NAD-bd_sf"/>
</dbReference>
<dbReference type="SUPFAM" id="SSF51905">
    <property type="entry name" value="FAD/NAD(P)-binding domain"/>
    <property type="match status" value="1"/>
</dbReference>
<dbReference type="RefSeq" id="XP_023937305.2">
    <property type="nucleotide sequence ID" value="XM_024081537.2"/>
</dbReference>
<organism evidence="4 5">
    <name type="scientific">Bicyclus anynana</name>
    <name type="common">Squinting bush brown butterfly</name>
    <dbReference type="NCBI Taxonomy" id="110368"/>
    <lineage>
        <taxon>Eukaryota</taxon>
        <taxon>Metazoa</taxon>
        <taxon>Ecdysozoa</taxon>
        <taxon>Arthropoda</taxon>
        <taxon>Hexapoda</taxon>
        <taxon>Insecta</taxon>
        <taxon>Pterygota</taxon>
        <taxon>Neoptera</taxon>
        <taxon>Endopterygota</taxon>
        <taxon>Lepidoptera</taxon>
        <taxon>Glossata</taxon>
        <taxon>Ditrysia</taxon>
        <taxon>Papilionoidea</taxon>
        <taxon>Nymphalidae</taxon>
        <taxon>Satyrinae</taxon>
        <taxon>Satyrini</taxon>
        <taxon>Mycalesina</taxon>
        <taxon>Bicyclus</taxon>
    </lineage>
</organism>
<accession>A0A6J1MP21</accession>